<dbReference type="InterPro" id="IPR007219">
    <property type="entry name" value="XnlR_reg_dom"/>
</dbReference>
<evidence type="ECO:0000313" key="9">
    <source>
        <dbReference type="Proteomes" id="UP000191004"/>
    </source>
</evidence>
<keyword evidence="5" id="KW-0539">Nucleus</keyword>
<dbReference type="PROSITE" id="PS00463">
    <property type="entry name" value="ZN2_CY6_FUNGAL_1"/>
    <property type="match status" value="1"/>
</dbReference>
<comment type="caution">
    <text evidence="8">The sequence shown here is derived from an EMBL/GenBank/DDBJ whole genome shotgun (WGS) entry which is preliminary data.</text>
</comment>
<gene>
    <name evidence="8" type="ORF">A0O28_0048610</name>
</gene>
<dbReference type="SUPFAM" id="SSF57701">
    <property type="entry name" value="Zn2/Cys6 DNA-binding domain"/>
    <property type="match status" value="1"/>
</dbReference>
<dbReference type="EMBL" id="LVVK01000019">
    <property type="protein sequence ID" value="OPB39155.1"/>
    <property type="molecule type" value="Genomic_DNA"/>
</dbReference>
<evidence type="ECO:0000256" key="3">
    <source>
        <dbReference type="ARBA" id="ARBA00023015"/>
    </source>
</evidence>
<protein>
    <submittedName>
        <fullName evidence="8">Zn2Cys6 transcription factor</fullName>
    </submittedName>
</protein>
<evidence type="ECO:0000256" key="5">
    <source>
        <dbReference type="ARBA" id="ARBA00023242"/>
    </source>
</evidence>
<dbReference type="GO" id="GO:0005634">
    <property type="term" value="C:nucleus"/>
    <property type="evidence" value="ECO:0007669"/>
    <property type="project" value="UniProtKB-SubCell"/>
</dbReference>
<dbReference type="InterPro" id="IPR050815">
    <property type="entry name" value="TF_fung"/>
</dbReference>
<dbReference type="PANTHER" id="PTHR47338:SF28">
    <property type="entry name" value="C6 TRANSCRIPTION FACTOR"/>
    <property type="match status" value="1"/>
</dbReference>
<dbReference type="OrthoDB" id="5376052at2759"/>
<comment type="subcellular location">
    <subcellularLocation>
        <location evidence="1">Nucleus</location>
    </subcellularLocation>
</comment>
<reference evidence="8 9" key="1">
    <citation type="submission" date="2016-04" db="EMBL/GenBank/DDBJ databases">
        <title>Multiple horizontal gene transfer events from other fungi enriched the ability of the initially mycotrophic fungus Trichoderma (Ascomycota) to feed on dead plant biomass.</title>
        <authorList>
            <person name="Atanasova L."/>
            <person name="Chenthamara K."/>
            <person name="Zhang J."/>
            <person name="Grujic M."/>
            <person name="Henrissat B."/>
            <person name="Kuo A."/>
            <person name="Aertz A."/>
            <person name="Salamov A."/>
            <person name="Lipzen A."/>
            <person name="Labutti K."/>
            <person name="Barry K."/>
            <person name="Miao Y."/>
            <person name="Rahimi M.J."/>
            <person name="Shen Q."/>
            <person name="Grigoriev I.V."/>
            <person name="Kubicek C.P."/>
            <person name="Druzhinina I.S."/>
        </authorList>
    </citation>
    <scope>NUCLEOTIDE SEQUENCE [LARGE SCALE GENOMIC DNA]</scope>
    <source>
        <strain evidence="8 9">NJAU 4742</strain>
    </source>
</reference>
<evidence type="ECO:0000256" key="1">
    <source>
        <dbReference type="ARBA" id="ARBA00004123"/>
    </source>
</evidence>
<dbReference type="InterPro" id="IPR036864">
    <property type="entry name" value="Zn2-C6_fun-type_DNA-bd_sf"/>
</dbReference>
<dbReference type="PROSITE" id="PS50048">
    <property type="entry name" value="ZN2_CY6_FUNGAL_2"/>
    <property type="match status" value="1"/>
</dbReference>
<evidence type="ECO:0000256" key="2">
    <source>
        <dbReference type="ARBA" id="ARBA00022723"/>
    </source>
</evidence>
<feature type="region of interest" description="Disordered" evidence="6">
    <location>
        <begin position="101"/>
        <end position="142"/>
    </location>
</feature>
<dbReference type="CDD" id="cd12148">
    <property type="entry name" value="fungal_TF_MHR"/>
    <property type="match status" value="1"/>
</dbReference>
<keyword evidence="2" id="KW-0479">Metal-binding</keyword>
<dbReference type="GO" id="GO:0008270">
    <property type="term" value="F:zinc ion binding"/>
    <property type="evidence" value="ECO:0007669"/>
    <property type="project" value="InterPro"/>
</dbReference>
<evidence type="ECO:0000259" key="7">
    <source>
        <dbReference type="PROSITE" id="PS50048"/>
    </source>
</evidence>
<dbReference type="Proteomes" id="UP000191004">
    <property type="component" value="Unassembled WGS sequence"/>
</dbReference>
<name>A0A1T3CDW4_9HYPO</name>
<dbReference type="PANTHER" id="PTHR47338">
    <property type="entry name" value="ZN(II)2CYS6 TRANSCRIPTION FACTOR (EUROFUNG)-RELATED"/>
    <property type="match status" value="1"/>
</dbReference>
<sequence>MAPGALIADDIPMEVSSDHERREEPISKASCEMCRRRKVKCDRMRPACGWCTRNSRVCVYKEKRKAIEESERNDQLEVRLGHLDALVQGLRQRVDSHISRHDAHHEISPSLMSKSPSNHHDRHHSWHATASPESTRSDMLSEGARSPTVILDRPFNLTGGVKLPRRFSTNMKTVYEQEINLSTDPDLPPSDLLYVLVDLFFKHINTWFPLLDRKATFATYFGSTSVSRGDRVVLFAIIATTLRFATDARLTPSAKQKLHNDCKQKVELYALENLNLFSLKALTLLSLDFLGTSNELQGQSLLSLLVRNITYLGLCMEKTVYLASPMLPKTALPGRVALPEPDSWIEDEGRRRLCWMVYVLDRYATLATPYKFILAEEEMRRFLPCRYDLWSSDIPVETRWPNRLNTTELRLTVNTSENLGSFSYHCEVLGILSRVHNFLAKPLDIYSVQDVRSWQSTFVALEGELSTWLRDLPAEYGQISVLCHSDPGARIINWIMLHAAFVVSTIRLNSAAAYPVVQNDVFVPSYSAMQTCLSAVESLRSIVQDVIETSGLSLLGPHFAFSLWTSARLLLVHAAAMGCEIDSNVDFFVGTLAEMGRYWEIAANYSAILGRVTEEGRQGDKTLTEMRQHAHELSMLSNSTRLSALEPTSTRISSANELDYLEIFDFFNYPRSADHGSTAPYEIDQHLLDYDSGPTSLGMSVEMPSVESDWLQYGTH</sequence>
<organism evidence="8 9">
    <name type="scientific">Trichoderma guizhouense</name>
    <dbReference type="NCBI Taxonomy" id="1491466"/>
    <lineage>
        <taxon>Eukaryota</taxon>
        <taxon>Fungi</taxon>
        <taxon>Dikarya</taxon>
        <taxon>Ascomycota</taxon>
        <taxon>Pezizomycotina</taxon>
        <taxon>Sordariomycetes</taxon>
        <taxon>Hypocreomycetidae</taxon>
        <taxon>Hypocreales</taxon>
        <taxon>Hypocreaceae</taxon>
        <taxon>Trichoderma</taxon>
    </lineage>
</organism>
<dbReference type="CDD" id="cd00067">
    <property type="entry name" value="GAL4"/>
    <property type="match status" value="1"/>
</dbReference>
<dbReference type="Pfam" id="PF00172">
    <property type="entry name" value="Zn_clus"/>
    <property type="match status" value="1"/>
</dbReference>
<dbReference type="InterPro" id="IPR001138">
    <property type="entry name" value="Zn2Cys6_DnaBD"/>
</dbReference>
<dbReference type="Pfam" id="PF04082">
    <property type="entry name" value="Fungal_trans"/>
    <property type="match status" value="1"/>
</dbReference>
<keyword evidence="4" id="KW-0804">Transcription</keyword>
<evidence type="ECO:0000256" key="4">
    <source>
        <dbReference type="ARBA" id="ARBA00023163"/>
    </source>
</evidence>
<dbReference type="GO" id="GO:0006351">
    <property type="term" value="P:DNA-templated transcription"/>
    <property type="evidence" value="ECO:0007669"/>
    <property type="project" value="InterPro"/>
</dbReference>
<evidence type="ECO:0000256" key="6">
    <source>
        <dbReference type="SAM" id="MobiDB-lite"/>
    </source>
</evidence>
<keyword evidence="3" id="KW-0805">Transcription regulation</keyword>
<keyword evidence="9" id="KW-1185">Reference proteome</keyword>
<dbReference type="GO" id="GO:0003677">
    <property type="term" value="F:DNA binding"/>
    <property type="evidence" value="ECO:0007669"/>
    <property type="project" value="InterPro"/>
</dbReference>
<dbReference type="SMART" id="SM00066">
    <property type="entry name" value="GAL4"/>
    <property type="match status" value="1"/>
</dbReference>
<dbReference type="GO" id="GO:0000981">
    <property type="term" value="F:DNA-binding transcription factor activity, RNA polymerase II-specific"/>
    <property type="evidence" value="ECO:0007669"/>
    <property type="project" value="InterPro"/>
</dbReference>
<feature type="region of interest" description="Disordered" evidence="6">
    <location>
        <begin position="1"/>
        <end position="22"/>
    </location>
</feature>
<proteinExistence type="predicted"/>
<evidence type="ECO:0000313" key="8">
    <source>
        <dbReference type="EMBL" id="OPB39155.1"/>
    </source>
</evidence>
<dbReference type="AlphaFoldDB" id="A0A1T3CDW4"/>
<feature type="domain" description="Zn(2)-C6 fungal-type" evidence="7">
    <location>
        <begin position="30"/>
        <end position="60"/>
    </location>
</feature>
<dbReference type="Gene3D" id="4.10.240.10">
    <property type="entry name" value="Zn(2)-C6 fungal-type DNA-binding domain"/>
    <property type="match status" value="1"/>
</dbReference>
<accession>A0A1T3CDW4</accession>